<accession>A0A6G1QRD4</accession>
<sequence>MVAAAVLKLYFIGTALTFLAVLYGLVDSFGGLMYVQDHDYMLYMDHQTQRELTSSNHRKGSSVTKNIGS</sequence>
<keyword evidence="1" id="KW-1133">Transmembrane helix</keyword>
<proteinExistence type="predicted"/>
<evidence type="ECO:0000313" key="2">
    <source>
        <dbReference type="EMBL" id="KAF3705162.1"/>
    </source>
</evidence>
<gene>
    <name evidence="2" type="ORF">EXN66_Car020853</name>
</gene>
<keyword evidence="3" id="KW-1185">Reference proteome</keyword>
<reference evidence="3" key="2">
    <citation type="submission" date="2019-02" db="EMBL/GenBank/DDBJ databases">
        <title>Opniocepnalus argus Var Kimnra genome.</title>
        <authorList>
            <person name="Zhou C."/>
            <person name="Xiao S."/>
        </authorList>
    </citation>
    <scope>NUCLEOTIDE SEQUENCE [LARGE SCALE GENOMIC DNA]</scope>
</reference>
<keyword evidence="1" id="KW-0472">Membrane</keyword>
<evidence type="ECO:0000256" key="1">
    <source>
        <dbReference type="SAM" id="Phobius"/>
    </source>
</evidence>
<name>A0A6G1QRD4_CHAAH</name>
<dbReference type="EMBL" id="CM015732">
    <property type="protein sequence ID" value="KAF3705162.1"/>
    <property type="molecule type" value="Genomic_DNA"/>
</dbReference>
<evidence type="ECO:0000313" key="3">
    <source>
        <dbReference type="Proteomes" id="UP000503349"/>
    </source>
</evidence>
<protein>
    <submittedName>
        <fullName evidence="2">Uncharacterized protein</fullName>
    </submittedName>
</protein>
<dbReference type="AlphaFoldDB" id="A0A6G1QRD4"/>
<reference evidence="2 3" key="1">
    <citation type="submission" date="2019-02" db="EMBL/GenBank/DDBJ databases">
        <title>Opniocepnalus argus genome.</title>
        <authorList>
            <person name="Zhou C."/>
            <person name="Xiao S."/>
        </authorList>
    </citation>
    <scope>NUCLEOTIDE SEQUENCE [LARGE SCALE GENOMIC DNA]</scope>
    <source>
        <strain evidence="2">OARG1902GOOAL</strain>
        <tissue evidence="2">Muscle</tissue>
    </source>
</reference>
<dbReference type="Proteomes" id="UP000503349">
    <property type="component" value="Chromosome 21"/>
</dbReference>
<organism evidence="2 3">
    <name type="scientific">Channa argus</name>
    <name type="common">Northern snakehead</name>
    <name type="synonym">Ophicephalus argus</name>
    <dbReference type="NCBI Taxonomy" id="215402"/>
    <lineage>
        <taxon>Eukaryota</taxon>
        <taxon>Metazoa</taxon>
        <taxon>Chordata</taxon>
        <taxon>Craniata</taxon>
        <taxon>Vertebrata</taxon>
        <taxon>Euteleostomi</taxon>
        <taxon>Actinopterygii</taxon>
        <taxon>Neopterygii</taxon>
        <taxon>Teleostei</taxon>
        <taxon>Neoteleostei</taxon>
        <taxon>Acanthomorphata</taxon>
        <taxon>Anabantaria</taxon>
        <taxon>Anabantiformes</taxon>
        <taxon>Channoidei</taxon>
        <taxon>Channidae</taxon>
        <taxon>Channa</taxon>
    </lineage>
</organism>
<feature type="transmembrane region" description="Helical" evidence="1">
    <location>
        <begin position="6"/>
        <end position="26"/>
    </location>
</feature>
<keyword evidence="1" id="KW-0812">Transmembrane</keyword>